<dbReference type="PANTHER" id="PTHR11080:SF2">
    <property type="entry name" value="LD05707P"/>
    <property type="match status" value="1"/>
</dbReference>
<dbReference type="InterPro" id="IPR000868">
    <property type="entry name" value="Isochorismatase-like_dom"/>
</dbReference>
<dbReference type="EC" id="3.5.1.19" evidence="6"/>
<dbReference type="EMBL" id="MK500392">
    <property type="protein sequence ID" value="QBK88583.1"/>
    <property type="molecule type" value="Genomic_DNA"/>
</dbReference>
<evidence type="ECO:0000313" key="9">
    <source>
        <dbReference type="EMBL" id="QBK88583.1"/>
    </source>
</evidence>
<evidence type="ECO:0000256" key="4">
    <source>
        <dbReference type="ARBA" id="ARBA00022801"/>
    </source>
</evidence>
<evidence type="ECO:0000256" key="5">
    <source>
        <dbReference type="ARBA" id="ARBA00037900"/>
    </source>
</evidence>
<name>A0A481YZA4_9VIRU</name>
<sequence>MSKRALIIMNVQNDYFVGGAMEISHSLSIIPVINRIKQKFEYVFFIADRYSKNNCMFKKNGGKYPKHCIQYTHEAKLHKFIELKKKDKIIYKGSNDKYITNTAFYNAKDVNDKTTLNNYLNKIGIDTLYVCGLTGIHETLLDAYKFRYKCYCIEDAVVGINKKKSLYWKNFLENNGIIYVKSDDISHN</sequence>
<dbReference type="GO" id="GO:0046872">
    <property type="term" value="F:metal ion binding"/>
    <property type="evidence" value="ECO:0007669"/>
    <property type="project" value="UniProtKB-KW"/>
</dbReference>
<gene>
    <name evidence="9" type="ORF">LCMiAC01_02600</name>
</gene>
<comment type="similarity">
    <text evidence="1">Belongs to the isochorismatase family.</text>
</comment>
<evidence type="ECO:0000256" key="1">
    <source>
        <dbReference type="ARBA" id="ARBA00006336"/>
    </source>
</evidence>
<evidence type="ECO:0000256" key="6">
    <source>
        <dbReference type="ARBA" id="ARBA00039017"/>
    </source>
</evidence>
<dbReference type="PANTHER" id="PTHR11080">
    <property type="entry name" value="PYRAZINAMIDASE/NICOTINAMIDASE"/>
    <property type="match status" value="1"/>
</dbReference>
<protein>
    <recommendedName>
        <fullName evidence="6">nicotinamidase</fullName>
        <ecNumber evidence="6">3.5.1.19</ecNumber>
    </recommendedName>
    <alternativeName>
        <fullName evidence="7">Nicotinamide deamidase</fullName>
    </alternativeName>
</protein>
<dbReference type="Pfam" id="PF00857">
    <property type="entry name" value="Isochorismatase"/>
    <property type="match status" value="1"/>
</dbReference>
<evidence type="ECO:0000256" key="3">
    <source>
        <dbReference type="ARBA" id="ARBA00022723"/>
    </source>
</evidence>
<keyword evidence="3" id="KW-0479">Metal-binding</keyword>
<dbReference type="InterPro" id="IPR052347">
    <property type="entry name" value="Isochorismatase_Nicotinamidase"/>
</dbReference>
<dbReference type="GO" id="GO:0008936">
    <property type="term" value="F:nicotinamidase activity"/>
    <property type="evidence" value="ECO:0007669"/>
    <property type="project" value="UniProtKB-EC"/>
</dbReference>
<evidence type="ECO:0000256" key="7">
    <source>
        <dbReference type="ARBA" id="ARBA00043224"/>
    </source>
</evidence>
<comment type="pathway">
    <text evidence="5">Cofactor biosynthesis; nicotinate biosynthesis; nicotinate from nicotinamide: step 1/1.</text>
</comment>
<keyword evidence="2" id="KW-0662">Pyridine nucleotide biosynthesis</keyword>
<dbReference type="InterPro" id="IPR036380">
    <property type="entry name" value="Isochorismatase-like_sf"/>
</dbReference>
<proteinExistence type="inferred from homology"/>
<reference evidence="9" key="1">
    <citation type="journal article" date="2019" name="MBio">
        <title>Virus Genomes from Deep Sea Sediments Expand the Ocean Megavirome and Support Independent Origins of Viral Gigantism.</title>
        <authorList>
            <person name="Backstrom D."/>
            <person name="Yutin N."/>
            <person name="Jorgensen S.L."/>
            <person name="Dharamshi J."/>
            <person name="Homa F."/>
            <person name="Zaremba-Niedwiedzka K."/>
            <person name="Spang A."/>
            <person name="Wolf Y.I."/>
            <person name="Koonin E.V."/>
            <person name="Ettema T.J."/>
        </authorList>
    </citation>
    <scope>NUCLEOTIDE SEQUENCE</scope>
</reference>
<feature type="domain" description="Isochorismatase-like" evidence="8">
    <location>
        <begin position="5"/>
        <end position="163"/>
    </location>
</feature>
<dbReference type="Gene3D" id="3.40.50.850">
    <property type="entry name" value="Isochorismatase-like"/>
    <property type="match status" value="1"/>
</dbReference>
<organism evidence="9">
    <name type="scientific">Mimivirus LCMiAC01</name>
    <dbReference type="NCBI Taxonomy" id="2506608"/>
    <lineage>
        <taxon>Viruses</taxon>
        <taxon>Varidnaviria</taxon>
        <taxon>Bamfordvirae</taxon>
        <taxon>Nucleocytoviricota</taxon>
        <taxon>Megaviricetes</taxon>
        <taxon>Imitervirales</taxon>
        <taxon>Mimiviridae</taxon>
        <taxon>Klosneuvirinae</taxon>
    </lineage>
</organism>
<dbReference type="GO" id="GO:0019363">
    <property type="term" value="P:pyridine nucleotide biosynthetic process"/>
    <property type="evidence" value="ECO:0007669"/>
    <property type="project" value="UniProtKB-KW"/>
</dbReference>
<evidence type="ECO:0000259" key="8">
    <source>
        <dbReference type="Pfam" id="PF00857"/>
    </source>
</evidence>
<accession>A0A481YZA4</accession>
<evidence type="ECO:0000256" key="2">
    <source>
        <dbReference type="ARBA" id="ARBA00022642"/>
    </source>
</evidence>
<dbReference type="SUPFAM" id="SSF52499">
    <property type="entry name" value="Isochorismatase-like hydrolases"/>
    <property type="match status" value="1"/>
</dbReference>
<keyword evidence="4" id="KW-0378">Hydrolase</keyword>